<gene>
    <name evidence="2" type="ORF">ETSY2_24610</name>
</gene>
<evidence type="ECO:0000313" key="2">
    <source>
        <dbReference type="EMBL" id="ETX05167.1"/>
    </source>
</evidence>
<feature type="transmembrane region" description="Helical" evidence="1">
    <location>
        <begin position="42"/>
        <end position="60"/>
    </location>
</feature>
<evidence type="ECO:0000256" key="1">
    <source>
        <dbReference type="SAM" id="Phobius"/>
    </source>
</evidence>
<feature type="transmembrane region" description="Helical" evidence="1">
    <location>
        <begin position="12"/>
        <end position="30"/>
    </location>
</feature>
<dbReference type="EMBL" id="AZHX01001027">
    <property type="protein sequence ID" value="ETX05167.1"/>
    <property type="molecule type" value="Genomic_DNA"/>
</dbReference>
<keyword evidence="1" id="KW-1133">Transmembrane helix</keyword>
<protein>
    <recommendedName>
        <fullName evidence="4">Metal-binding protein</fullName>
    </recommendedName>
</protein>
<dbReference type="HOGENOM" id="CLU_111923_0_0_7"/>
<evidence type="ECO:0008006" key="4">
    <source>
        <dbReference type="Google" id="ProtNLM"/>
    </source>
</evidence>
<accession>W4M696</accession>
<sequence>MASYKTHDRVTIYSAIPLAPLCYWAANSYSPMLWGHPLTTTPLATTLLVVGAYLFSGLWLSNDLDIDSRIYRRWGPLRWLWYPYQKWVSHRSWLSHGFAIGPLGRMVYLYGMIELTLLVTHQLLLRVGGSTEAIEAGLSLTAQVWPYVTANPHMSVPVAVGLVLGGLSHSLVDFA</sequence>
<keyword evidence="1" id="KW-0472">Membrane</keyword>
<reference evidence="2 3" key="1">
    <citation type="journal article" date="2014" name="Nature">
        <title>An environmental bacterial taxon with a large and distinct metabolic repertoire.</title>
        <authorList>
            <person name="Wilson M.C."/>
            <person name="Mori T."/>
            <person name="Ruckert C."/>
            <person name="Uria A.R."/>
            <person name="Helf M.J."/>
            <person name="Takada K."/>
            <person name="Gernert C."/>
            <person name="Steffens U.A."/>
            <person name="Heycke N."/>
            <person name="Schmitt S."/>
            <person name="Rinke C."/>
            <person name="Helfrich E.J."/>
            <person name="Brachmann A.O."/>
            <person name="Gurgui C."/>
            <person name="Wakimoto T."/>
            <person name="Kracht M."/>
            <person name="Crusemann M."/>
            <person name="Hentschel U."/>
            <person name="Abe I."/>
            <person name="Matsunaga S."/>
            <person name="Kalinowski J."/>
            <person name="Takeyama H."/>
            <person name="Piel J."/>
        </authorList>
    </citation>
    <scope>NUCLEOTIDE SEQUENCE [LARGE SCALE GENOMIC DNA]</scope>
    <source>
        <strain evidence="3">TSY2</strain>
    </source>
</reference>
<dbReference type="Proteomes" id="UP000019140">
    <property type="component" value="Unassembled WGS sequence"/>
</dbReference>
<organism evidence="2 3">
    <name type="scientific">Candidatus Entotheonella gemina</name>
    <dbReference type="NCBI Taxonomy" id="1429439"/>
    <lineage>
        <taxon>Bacteria</taxon>
        <taxon>Pseudomonadati</taxon>
        <taxon>Nitrospinota/Tectimicrobiota group</taxon>
        <taxon>Candidatus Tectimicrobiota</taxon>
        <taxon>Candidatus Entotheonellia</taxon>
        <taxon>Candidatus Entotheonellales</taxon>
        <taxon>Candidatus Entotheonellaceae</taxon>
        <taxon>Candidatus Entotheonella</taxon>
    </lineage>
</organism>
<proteinExistence type="predicted"/>
<keyword evidence="3" id="KW-1185">Reference proteome</keyword>
<dbReference type="PANTHER" id="PTHR39085:SF1">
    <property type="entry name" value="SLL0924 PROTEIN"/>
    <property type="match status" value="1"/>
</dbReference>
<name>W4M696_9BACT</name>
<keyword evidence="1" id="KW-0812">Transmembrane</keyword>
<comment type="caution">
    <text evidence="2">The sequence shown here is derived from an EMBL/GenBank/DDBJ whole genome shotgun (WGS) entry which is preliminary data.</text>
</comment>
<dbReference type="PANTHER" id="PTHR39085">
    <property type="entry name" value="SLL0924 PROTEIN"/>
    <property type="match status" value="1"/>
</dbReference>
<dbReference type="AlphaFoldDB" id="W4M696"/>
<dbReference type="Pfam" id="PF09988">
    <property type="entry name" value="DUF2227"/>
    <property type="match status" value="1"/>
</dbReference>
<dbReference type="InterPro" id="IPR019250">
    <property type="entry name" value="DUF2227_metal-bd"/>
</dbReference>
<evidence type="ECO:0000313" key="3">
    <source>
        <dbReference type="Proteomes" id="UP000019140"/>
    </source>
</evidence>